<feature type="transmembrane region" description="Helical" evidence="2">
    <location>
        <begin position="286"/>
        <end position="311"/>
    </location>
</feature>
<feature type="compositionally biased region" description="Polar residues" evidence="1">
    <location>
        <begin position="414"/>
        <end position="438"/>
    </location>
</feature>
<organism evidence="3 4">
    <name type="scientific">Colletotrichum lupini</name>
    <dbReference type="NCBI Taxonomy" id="145971"/>
    <lineage>
        <taxon>Eukaryota</taxon>
        <taxon>Fungi</taxon>
        <taxon>Dikarya</taxon>
        <taxon>Ascomycota</taxon>
        <taxon>Pezizomycotina</taxon>
        <taxon>Sordariomycetes</taxon>
        <taxon>Hypocreomycetidae</taxon>
        <taxon>Glomerellales</taxon>
        <taxon>Glomerellaceae</taxon>
        <taxon>Colletotrichum</taxon>
        <taxon>Colletotrichum acutatum species complex</taxon>
    </lineage>
</organism>
<protein>
    <submittedName>
        <fullName evidence="3">Uncharacterized protein</fullName>
    </submittedName>
</protein>
<feature type="compositionally biased region" description="Polar residues" evidence="1">
    <location>
        <begin position="251"/>
        <end position="266"/>
    </location>
</feature>
<reference evidence="3" key="1">
    <citation type="journal article" date="2021" name="Mol. Plant Microbe Interact.">
        <title>Complete Genome Sequence of the Plant-Pathogenic Fungus Colletotrichum lupini.</title>
        <authorList>
            <person name="Baroncelli R."/>
            <person name="Pensec F."/>
            <person name="Da Lio D."/>
            <person name="Boufleur T."/>
            <person name="Vicente I."/>
            <person name="Sarrocco S."/>
            <person name="Picot A."/>
            <person name="Baraldi E."/>
            <person name="Sukno S."/>
            <person name="Thon M."/>
            <person name="Le Floch G."/>
        </authorList>
    </citation>
    <scope>NUCLEOTIDE SEQUENCE</scope>
    <source>
        <strain evidence="3">IMI 504893</strain>
    </source>
</reference>
<keyword evidence="2" id="KW-0472">Membrane</keyword>
<gene>
    <name evidence="3" type="ORF">CLUP02_01077</name>
</gene>
<dbReference type="KEGG" id="clup:CLUP02_01077"/>
<dbReference type="EMBL" id="CP019471">
    <property type="protein sequence ID" value="UQC74426.1"/>
    <property type="molecule type" value="Genomic_DNA"/>
</dbReference>
<feature type="compositionally biased region" description="Low complexity" evidence="1">
    <location>
        <begin position="329"/>
        <end position="338"/>
    </location>
</feature>
<evidence type="ECO:0000256" key="2">
    <source>
        <dbReference type="SAM" id="Phobius"/>
    </source>
</evidence>
<feature type="region of interest" description="Disordered" evidence="1">
    <location>
        <begin position="316"/>
        <end position="474"/>
    </location>
</feature>
<dbReference type="GeneID" id="73335129"/>
<keyword evidence="2" id="KW-0812">Transmembrane</keyword>
<feature type="region of interest" description="Disordered" evidence="1">
    <location>
        <begin position="251"/>
        <end position="284"/>
    </location>
</feature>
<feature type="compositionally biased region" description="Low complexity" evidence="1">
    <location>
        <begin position="267"/>
        <end position="279"/>
    </location>
</feature>
<evidence type="ECO:0000313" key="4">
    <source>
        <dbReference type="Proteomes" id="UP000830671"/>
    </source>
</evidence>
<feature type="compositionally biased region" description="Basic and acidic residues" evidence="1">
    <location>
        <begin position="464"/>
        <end position="474"/>
    </location>
</feature>
<evidence type="ECO:0000256" key="1">
    <source>
        <dbReference type="SAM" id="MobiDB-lite"/>
    </source>
</evidence>
<dbReference type="RefSeq" id="XP_049136076.1">
    <property type="nucleotide sequence ID" value="XM_049280119.1"/>
</dbReference>
<name>A0A9Q8SCJ3_9PEZI</name>
<proteinExistence type="predicted"/>
<accession>A0A9Q8SCJ3</accession>
<evidence type="ECO:0000313" key="3">
    <source>
        <dbReference type="EMBL" id="UQC74426.1"/>
    </source>
</evidence>
<dbReference type="AlphaFoldDB" id="A0A9Q8SCJ3"/>
<sequence>MFPFSPVLFGLPRVNLTHNTVDRVLASLIKPVQSSINMVNKSKSLAGLAALSSLANAKIYELPQATTSFNFPLDQFSPQPTKAPAYADLRKRQASTTTTTVLVAPDNTCGYISGRAGAAYTCGTAASCIFFTSVNRNTPGRVACCDASDCGARRTCYDSKQVSSSSLCDGGCLVDRFTLKCTNTARPYCNTISFADGIFDYWCNTADISTPQAATTTYAGGPARNWTPLALTDDTTSSSVIRPASSGVITGTASGSVSAPSITTSPDNDNNGGINNNNNSKSSTPVGAIVGGVIGGIAVIALIGFGIFFILRKKKKTQQQPGPGPHGQPPMMNQQQQHQPPPMGYAPAPQGSPAPYAAQTQTHSFYEPKYDGQGGYPQQHYGSTPPPPPPPQQGGGYQQPYYSGNMAVPDRADTTSPSAMSQGTHSNRLSTRPVSPNHPQGGFQQFGGGGQPQPTIHEAPASGDGHKGQMHELA</sequence>
<dbReference type="Proteomes" id="UP000830671">
    <property type="component" value="Chromosome 1"/>
</dbReference>
<keyword evidence="4" id="KW-1185">Reference proteome</keyword>
<keyword evidence="2" id="KW-1133">Transmembrane helix</keyword>